<dbReference type="Pfam" id="PF14110">
    <property type="entry name" value="DUF4282"/>
    <property type="match status" value="1"/>
</dbReference>
<keyword evidence="2" id="KW-0812">Transmembrane</keyword>
<evidence type="ECO:0008006" key="5">
    <source>
        <dbReference type="Google" id="ProtNLM"/>
    </source>
</evidence>
<keyword evidence="4" id="KW-1185">Reference proteome</keyword>
<evidence type="ECO:0000256" key="2">
    <source>
        <dbReference type="SAM" id="Phobius"/>
    </source>
</evidence>
<dbReference type="InterPro" id="IPR025557">
    <property type="entry name" value="DUF4282"/>
</dbReference>
<dbReference type="AlphaFoldDB" id="A0A3S4SIU1"/>
<feature type="compositionally biased region" description="Pro residues" evidence="1">
    <location>
        <begin position="31"/>
        <end position="44"/>
    </location>
</feature>
<accession>A0A3S4SIU1</accession>
<proteinExistence type="predicted"/>
<dbReference type="EMBL" id="LR134363">
    <property type="protein sequence ID" value="VEG73621.1"/>
    <property type="molecule type" value="Genomic_DNA"/>
</dbReference>
<name>A0A3S4SIU1_9ACTO</name>
<evidence type="ECO:0000313" key="3">
    <source>
        <dbReference type="EMBL" id="VEG73621.1"/>
    </source>
</evidence>
<evidence type="ECO:0000313" key="4">
    <source>
        <dbReference type="Proteomes" id="UP000276899"/>
    </source>
</evidence>
<evidence type="ECO:0000256" key="1">
    <source>
        <dbReference type="SAM" id="MobiDB-lite"/>
    </source>
</evidence>
<reference evidence="3 4" key="1">
    <citation type="submission" date="2018-12" db="EMBL/GenBank/DDBJ databases">
        <authorList>
            <consortium name="Pathogen Informatics"/>
        </authorList>
    </citation>
    <scope>NUCLEOTIDE SEQUENCE [LARGE SCALE GENOMIC DNA]</scope>
    <source>
        <strain evidence="3 4">NCTC11923</strain>
    </source>
</reference>
<dbReference type="RefSeq" id="WP_051281399.1">
    <property type="nucleotide sequence ID" value="NZ_LR134363.1"/>
</dbReference>
<feature type="region of interest" description="Disordered" evidence="1">
    <location>
        <begin position="1"/>
        <end position="44"/>
    </location>
</feature>
<protein>
    <recommendedName>
        <fullName evidence="5">DUF4282 domain-containing protein</fullName>
    </recommendedName>
</protein>
<gene>
    <name evidence="3" type="ORF">NCTC11923_00230</name>
</gene>
<feature type="transmembrane region" description="Helical" evidence="2">
    <location>
        <begin position="130"/>
        <end position="153"/>
    </location>
</feature>
<dbReference type="STRING" id="1278298.GCA_000428685_01008"/>
<feature type="compositionally biased region" description="Polar residues" evidence="1">
    <location>
        <begin position="1"/>
        <end position="11"/>
    </location>
</feature>
<sequence length="175" mass="18669">MTQPINPDQSHTPPPAPQADSYSAGSAPTGSYPPPAPYPPQPASAPDPMGGYPVQAAGYPGYAPVQQRGFFSALFDMSFSQYITITWVKVVYILCLIAIAIGWFFGAFMMGTVAGIGGGSYGSSEFDPGAFFFALIFGLIPAFLHVIGIRLLLEFIVAIIRTEQNTRALAQRPMA</sequence>
<keyword evidence="2" id="KW-1133">Transmembrane helix</keyword>
<organism evidence="3 4">
    <name type="scientific">Actinomyces slackii</name>
    <dbReference type="NCBI Taxonomy" id="52774"/>
    <lineage>
        <taxon>Bacteria</taxon>
        <taxon>Bacillati</taxon>
        <taxon>Actinomycetota</taxon>
        <taxon>Actinomycetes</taxon>
        <taxon>Actinomycetales</taxon>
        <taxon>Actinomycetaceae</taxon>
        <taxon>Actinomyces</taxon>
    </lineage>
</organism>
<feature type="transmembrane region" description="Helical" evidence="2">
    <location>
        <begin position="90"/>
        <end position="110"/>
    </location>
</feature>
<dbReference type="Proteomes" id="UP000276899">
    <property type="component" value="Chromosome"/>
</dbReference>
<dbReference type="KEGG" id="asla:NCTC11923_00230"/>
<keyword evidence="2" id="KW-0472">Membrane</keyword>